<comment type="caution">
    <text evidence="4">The sequence shown here is derived from an EMBL/GenBank/DDBJ whole genome shotgun (WGS) entry which is preliminary data.</text>
</comment>
<proteinExistence type="inferred from homology"/>
<dbReference type="Pfam" id="PF02536">
    <property type="entry name" value="mTERF"/>
    <property type="match status" value="1"/>
</dbReference>
<sequence length="142" mass="16504">MFIYAIRCLGSMTEEKWESKLQLFQSLGLSMDETLALFRKSTAAFAVSERKIKEKADYLVSNGKCDLAYLLAHAFLFSISLEGRIKPRLLVWETLKKKGLISESYKLSQICKVTDKDFFEKYVYPYENEVESLFKSKKVLMK</sequence>
<dbReference type="EMBL" id="JADFTS010000003">
    <property type="protein sequence ID" value="KAF9613532.1"/>
    <property type="molecule type" value="Genomic_DNA"/>
</dbReference>
<evidence type="ECO:0000256" key="2">
    <source>
        <dbReference type="ARBA" id="ARBA00022472"/>
    </source>
</evidence>
<dbReference type="InterPro" id="IPR038538">
    <property type="entry name" value="MTERF_sf"/>
</dbReference>
<protein>
    <submittedName>
        <fullName evidence="4">Uncharacterized protein</fullName>
    </submittedName>
</protein>
<evidence type="ECO:0000256" key="1">
    <source>
        <dbReference type="ARBA" id="ARBA00007692"/>
    </source>
</evidence>
<keyword evidence="5" id="KW-1185">Reference proteome</keyword>
<dbReference type="PANTHER" id="PTHR13068">
    <property type="entry name" value="CGI-12 PROTEIN-RELATED"/>
    <property type="match status" value="1"/>
</dbReference>
<keyword evidence="2" id="KW-0806">Transcription termination</keyword>
<dbReference type="Gene3D" id="1.25.70.10">
    <property type="entry name" value="Transcription termination factor 3, mitochondrial"/>
    <property type="match status" value="1"/>
</dbReference>
<dbReference type="AlphaFoldDB" id="A0A835IB41"/>
<reference evidence="4 5" key="1">
    <citation type="submission" date="2020-10" db="EMBL/GenBank/DDBJ databases">
        <title>The Coptis chinensis genome and diversification of protoberbering-type alkaloids.</title>
        <authorList>
            <person name="Wang B."/>
            <person name="Shu S."/>
            <person name="Song C."/>
            <person name="Liu Y."/>
        </authorList>
    </citation>
    <scope>NUCLEOTIDE SEQUENCE [LARGE SCALE GENOMIC DNA]</scope>
    <source>
        <strain evidence="4">HL-2020</strain>
        <tissue evidence="4">Leaf</tissue>
    </source>
</reference>
<keyword evidence="2" id="KW-0804">Transcription</keyword>
<keyword evidence="2" id="KW-0805">Transcription regulation</keyword>
<dbReference type="GO" id="GO:0003676">
    <property type="term" value="F:nucleic acid binding"/>
    <property type="evidence" value="ECO:0007669"/>
    <property type="project" value="InterPro"/>
</dbReference>
<comment type="similarity">
    <text evidence="1">Belongs to the mTERF family.</text>
</comment>
<organism evidence="4 5">
    <name type="scientific">Coptis chinensis</name>
    <dbReference type="NCBI Taxonomy" id="261450"/>
    <lineage>
        <taxon>Eukaryota</taxon>
        <taxon>Viridiplantae</taxon>
        <taxon>Streptophyta</taxon>
        <taxon>Embryophyta</taxon>
        <taxon>Tracheophyta</taxon>
        <taxon>Spermatophyta</taxon>
        <taxon>Magnoliopsida</taxon>
        <taxon>Ranunculales</taxon>
        <taxon>Ranunculaceae</taxon>
        <taxon>Coptidoideae</taxon>
        <taxon>Coptis</taxon>
    </lineage>
</organism>
<dbReference type="GO" id="GO:0006353">
    <property type="term" value="P:DNA-templated transcription termination"/>
    <property type="evidence" value="ECO:0007669"/>
    <property type="project" value="UniProtKB-KW"/>
</dbReference>
<dbReference type="InterPro" id="IPR003690">
    <property type="entry name" value="MTERF"/>
</dbReference>
<dbReference type="PANTHER" id="PTHR13068:SF130">
    <property type="entry name" value="TRANSCRIPTION TERMINATION FACTOR MTERF6, CHLOROPLASTIC_MITOCHONDRIAL-LIKE"/>
    <property type="match status" value="1"/>
</dbReference>
<accession>A0A835IB41</accession>
<dbReference type="Proteomes" id="UP000631114">
    <property type="component" value="Unassembled WGS sequence"/>
</dbReference>
<dbReference type="OrthoDB" id="637682at2759"/>
<keyword evidence="3" id="KW-0809">Transit peptide</keyword>
<evidence type="ECO:0000256" key="3">
    <source>
        <dbReference type="ARBA" id="ARBA00022946"/>
    </source>
</evidence>
<name>A0A835IB41_9MAGN</name>
<evidence type="ECO:0000313" key="4">
    <source>
        <dbReference type="EMBL" id="KAF9613532.1"/>
    </source>
</evidence>
<evidence type="ECO:0000313" key="5">
    <source>
        <dbReference type="Proteomes" id="UP000631114"/>
    </source>
</evidence>
<gene>
    <name evidence="4" type="ORF">IFM89_008449</name>
</gene>